<accession>A0ABU1GTF1</accession>
<feature type="transmembrane region" description="Helical" evidence="4">
    <location>
        <begin position="120"/>
        <end position="139"/>
    </location>
</feature>
<dbReference type="EMBL" id="JARWAO010000001">
    <property type="protein sequence ID" value="MDR5894846.1"/>
    <property type="molecule type" value="Genomic_DNA"/>
</dbReference>
<protein>
    <submittedName>
        <fullName evidence="6">4Fe-4S binding protein</fullName>
    </submittedName>
</protein>
<keyword evidence="3 4" id="KW-0472">Membrane</keyword>
<feature type="domain" description="4Fe-4S ferredoxin-type" evidence="5">
    <location>
        <begin position="69"/>
        <end position="106"/>
    </location>
</feature>
<feature type="transmembrane region" description="Helical" evidence="4">
    <location>
        <begin position="30"/>
        <end position="51"/>
    </location>
</feature>
<reference evidence="6 7" key="1">
    <citation type="submission" date="2023-04" db="EMBL/GenBank/DDBJ databases">
        <title>A long-awaited taxogenomic arrangement of the family Halomonadaceae.</title>
        <authorList>
            <person name="De La Haba R."/>
            <person name="Chuvochina M."/>
            <person name="Wittouck S."/>
            <person name="Arahal D.R."/>
            <person name="Sanchez-Porro C."/>
            <person name="Hugenholtz P."/>
            <person name="Ventosa A."/>
        </authorList>
    </citation>
    <scope>NUCLEOTIDE SEQUENCE [LARGE SCALE GENOMIC DNA]</scope>
    <source>
        <strain evidence="6 7">DSM 22428</strain>
    </source>
</reference>
<keyword evidence="7" id="KW-1185">Reference proteome</keyword>
<evidence type="ECO:0000313" key="7">
    <source>
        <dbReference type="Proteomes" id="UP001269375"/>
    </source>
</evidence>
<feature type="transmembrane region" description="Helical" evidence="4">
    <location>
        <begin position="145"/>
        <end position="164"/>
    </location>
</feature>
<keyword evidence="4" id="KW-0812">Transmembrane</keyword>
<dbReference type="PANTHER" id="PTHR30224">
    <property type="entry name" value="ELECTRON TRANSPORT PROTEIN"/>
    <property type="match status" value="1"/>
</dbReference>
<keyword evidence="2" id="KW-1003">Cell membrane</keyword>
<feature type="transmembrane region" description="Helical" evidence="4">
    <location>
        <begin position="446"/>
        <end position="466"/>
    </location>
</feature>
<name>A0ABU1GTF1_9GAMM</name>
<evidence type="ECO:0000313" key="6">
    <source>
        <dbReference type="EMBL" id="MDR5894846.1"/>
    </source>
</evidence>
<dbReference type="PANTHER" id="PTHR30224:SF4">
    <property type="entry name" value="ELECTRON TRANSPORT PROTEIN YCCM-RELATED"/>
    <property type="match status" value="1"/>
</dbReference>
<sequence length="469" mass="51672">MGGCAQSARRAPRLEAFGHWMRRNRAPIQAVQWVVVGVYAFLLIVPALLPLPSYQDHILTNLTVFAAFVFWGLWWPFVLISMVLLGRVWCGVFCPEGTLTEAASRVGLGRAIPKWLRWEGWPFIGFLGTTLYGQMASVYQYPTGALAVLGGSTVAAVAVGLIYGRGTRVWCRHLCPVNGVFMLLSKLAPVHFRTDKTQWAAFNREHSGEAIRHETVHCPPLVPLKQLQSASPCHMCGKCSGHKGAITLTARSSADEVVFESATRATRADFILLAFGLFGVAIGAFHWSASPWFVAVKQAVAMWLVEHDILWPLTTHAPWWLLTNYPAQNDVFNLLDGALLIGYILTTALVMGLLISTALALTNRLIGRWSWQRLWHLSHALIPLGGLGVFLGLTATTVTLLRGDGLTLFWLNDARAALLAAGTLWSLYLGARIIARHTVSTGRRGLALAGLMLSMVPVLAAWWLMFWGW</sequence>
<evidence type="ECO:0000256" key="2">
    <source>
        <dbReference type="ARBA" id="ARBA00022475"/>
    </source>
</evidence>
<dbReference type="InterPro" id="IPR052378">
    <property type="entry name" value="NosR_regulator"/>
</dbReference>
<comment type="subcellular location">
    <subcellularLocation>
        <location evidence="1">Cell membrane</location>
    </subcellularLocation>
</comment>
<gene>
    <name evidence="6" type="ORF">QC825_02005</name>
</gene>
<feature type="domain" description="4Fe-4S ferredoxin-type" evidence="5">
    <location>
        <begin position="156"/>
        <end position="188"/>
    </location>
</feature>
<evidence type="ECO:0000256" key="3">
    <source>
        <dbReference type="ARBA" id="ARBA00023136"/>
    </source>
</evidence>
<evidence type="ECO:0000256" key="4">
    <source>
        <dbReference type="SAM" id="Phobius"/>
    </source>
</evidence>
<dbReference type="RefSeq" id="WP_251592834.1">
    <property type="nucleotide sequence ID" value="NZ_JAMLJI010000002.1"/>
</dbReference>
<feature type="transmembrane region" description="Helical" evidence="4">
    <location>
        <begin position="270"/>
        <end position="289"/>
    </location>
</feature>
<feature type="transmembrane region" description="Helical" evidence="4">
    <location>
        <begin position="63"/>
        <end position="85"/>
    </location>
</feature>
<feature type="transmembrane region" description="Helical" evidence="4">
    <location>
        <begin position="340"/>
        <end position="362"/>
    </location>
</feature>
<dbReference type="InterPro" id="IPR017896">
    <property type="entry name" value="4Fe4S_Fe-S-bd"/>
</dbReference>
<dbReference type="Pfam" id="PF12801">
    <property type="entry name" value="Fer4_5"/>
    <property type="match status" value="2"/>
</dbReference>
<comment type="caution">
    <text evidence="6">The sequence shown here is derived from an EMBL/GenBank/DDBJ whole genome shotgun (WGS) entry which is preliminary data.</text>
</comment>
<organism evidence="6 7">
    <name type="scientific">Larsenimonas suaedae</name>
    <dbReference type="NCBI Taxonomy" id="1851019"/>
    <lineage>
        <taxon>Bacteria</taxon>
        <taxon>Pseudomonadati</taxon>
        <taxon>Pseudomonadota</taxon>
        <taxon>Gammaproteobacteria</taxon>
        <taxon>Oceanospirillales</taxon>
        <taxon>Halomonadaceae</taxon>
        <taxon>Larsenimonas</taxon>
    </lineage>
</organism>
<evidence type="ECO:0000259" key="5">
    <source>
        <dbReference type="Pfam" id="PF12801"/>
    </source>
</evidence>
<keyword evidence="4" id="KW-1133">Transmembrane helix</keyword>
<proteinExistence type="predicted"/>
<feature type="transmembrane region" description="Helical" evidence="4">
    <location>
        <begin position="374"/>
        <end position="396"/>
    </location>
</feature>
<evidence type="ECO:0000256" key="1">
    <source>
        <dbReference type="ARBA" id="ARBA00004236"/>
    </source>
</evidence>
<feature type="transmembrane region" description="Helical" evidence="4">
    <location>
        <begin position="416"/>
        <end position="434"/>
    </location>
</feature>
<dbReference type="Proteomes" id="UP001269375">
    <property type="component" value="Unassembled WGS sequence"/>
</dbReference>